<proteinExistence type="predicted"/>
<name>A0ABN6DN09_ERWRD</name>
<accession>A0ABN6DN09</accession>
<gene>
    <name evidence="1" type="ORF">ERHA53_34390</name>
</gene>
<dbReference type="EMBL" id="AP024329">
    <property type="protein sequence ID" value="BCQ36096.1"/>
    <property type="molecule type" value="Genomic_DNA"/>
</dbReference>
<sequence>MEKIENLIITLKQCIPALDAAPLQSEKPLNYEQFTLLEWLYKHLSAQNLMVYEEWKEYTGDIPALKTLSDLSMPEAPADFIFSAIEKIDWSTASIDPYEIAYFVPWLEHINFYLKPHALRLITLLPFENAYIFCVRDDEVLLQKLEASLQAFDMGIHDRQPMDQQQVLADIEQLISE</sequence>
<evidence type="ECO:0000313" key="2">
    <source>
        <dbReference type="Proteomes" id="UP000677515"/>
    </source>
</evidence>
<evidence type="ECO:0000313" key="1">
    <source>
        <dbReference type="EMBL" id="BCQ36096.1"/>
    </source>
</evidence>
<dbReference type="RefSeq" id="WP_212813182.1">
    <property type="nucleotide sequence ID" value="NZ_AP024329.1"/>
</dbReference>
<protein>
    <submittedName>
        <fullName evidence="1">Uncharacterized protein</fullName>
    </submittedName>
</protein>
<keyword evidence="2" id="KW-1185">Reference proteome</keyword>
<reference evidence="1 2" key="1">
    <citation type="submission" date="2021-01" db="EMBL/GenBank/DDBJ databases">
        <title>Complete genome sequence of Erwinia rhapontici MAFF 311153.</title>
        <authorList>
            <person name="Morohoshi T."/>
            <person name="Someya N."/>
        </authorList>
    </citation>
    <scope>NUCLEOTIDE SEQUENCE [LARGE SCALE GENOMIC DNA]</scope>
    <source>
        <strain evidence="1 2">MAFF 311153</strain>
    </source>
</reference>
<dbReference type="Proteomes" id="UP000677515">
    <property type="component" value="Chromosome"/>
</dbReference>
<organism evidence="1 2">
    <name type="scientific">Erwinia rhapontici</name>
    <name type="common">Pectobacterium rhapontici</name>
    <dbReference type="NCBI Taxonomy" id="55212"/>
    <lineage>
        <taxon>Bacteria</taxon>
        <taxon>Pseudomonadati</taxon>
        <taxon>Pseudomonadota</taxon>
        <taxon>Gammaproteobacteria</taxon>
        <taxon>Enterobacterales</taxon>
        <taxon>Erwiniaceae</taxon>
        <taxon>Erwinia</taxon>
    </lineage>
</organism>